<evidence type="ECO:0000256" key="10">
    <source>
        <dbReference type="SAM" id="MobiDB-lite"/>
    </source>
</evidence>
<dbReference type="Gene3D" id="3.40.1090.10">
    <property type="entry name" value="Cytosolic phospholipase A2 catalytic domain"/>
    <property type="match status" value="2"/>
</dbReference>
<evidence type="ECO:0000259" key="11">
    <source>
        <dbReference type="PROSITE" id="PS51210"/>
    </source>
</evidence>
<keyword evidence="5 8" id="KW-0442">Lipid degradation</keyword>
<dbReference type="Proteomes" id="UP000294003">
    <property type="component" value="Unassembled WGS sequence"/>
</dbReference>
<keyword evidence="7" id="KW-0325">Glycoprotein</keyword>
<feature type="domain" description="PLA2c" evidence="11">
    <location>
        <begin position="1"/>
        <end position="294"/>
    </location>
</feature>
<evidence type="ECO:0000256" key="2">
    <source>
        <dbReference type="ARBA" id="ARBA00013274"/>
    </source>
</evidence>
<evidence type="ECO:0000313" key="13">
    <source>
        <dbReference type="Proteomes" id="UP000294003"/>
    </source>
</evidence>
<protein>
    <recommendedName>
        <fullName evidence="2 9">Lysophospholipase</fullName>
        <ecNumber evidence="2 9">3.1.1.5</ecNumber>
    </recommendedName>
</protein>
<proteinExistence type="inferred from homology"/>
<feature type="compositionally biased region" description="Polar residues" evidence="10">
    <location>
        <begin position="282"/>
        <end position="294"/>
    </location>
</feature>
<dbReference type="EMBL" id="QJNS01000339">
    <property type="protein sequence ID" value="RYO79238.1"/>
    <property type="molecule type" value="Genomic_DNA"/>
</dbReference>
<dbReference type="PANTHER" id="PTHR10728:SF33">
    <property type="entry name" value="LYSOPHOSPHOLIPASE 1-RELATED"/>
    <property type="match status" value="1"/>
</dbReference>
<comment type="catalytic activity">
    <reaction evidence="9">
        <text>a 1-acyl-sn-glycero-3-phosphocholine + H2O = sn-glycerol 3-phosphocholine + a fatty acid + H(+)</text>
        <dbReference type="Rhea" id="RHEA:15177"/>
        <dbReference type="ChEBI" id="CHEBI:15377"/>
        <dbReference type="ChEBI" id="CHEBI:15378"/>
        <dbReference type="ChEBI" id="CHEBI:16870"/>
        <dbReference type="ChEBI" id="CHEBI:28868"/>
        <dbReference type="ChEBI" id="CHEBI:58168"/>
        <dbReference type="EC" id="3.1.1.5"/>
    </reaction>
</comment>
<dbReference type="PROSITE" id="PS51210">
    <property type="entry name" value="PLA2C"/>
    <property type="match status" value="1"/>
</dbReference>
<keyword evidence="3" id="KW-0732">Signal</keyword>
<organism evidence="12 13">
    <name type="scientific">Monosporascus cannonballus</name>
    <dbReference type="NCBI Taxonomy" id="155416"/>
    <lineage>
        <taxon>Eukaryota</taxon>
        <taxon>Fungi</taxon>
        <taxon>Dikarya</taxon>
        <taxon>Ascomycota</taxon>
        <taxon>Pezizomycotina</taxon>
        <taxon>Sordariomycetes</taxon>
        <taxon>Xylariomycetidae</taxon>
        <taxon>Xylariales</taxon>
        <taxon>Xylariales incertae sedis</taxon>
        <taxon>Monosporascus</taxon>
    </lineage>
</organism>
<evidence type="ECO:0000256" key="8">
    <source>
        <dbReference type="PROSITE-ProRule" id="PRU00555"/>
    </source>
</evidence>
<dbReference type="SUPFAM" id="SSF52151">
    <property type="entry name" value="FabD/lysophospholipase-like"/>
    <property type="match status" value="1"/>
</dbReference>
<evidence type="ECO:0000256" key="6">
    <source>
        <dbReference type="ARBA" id="ARBA00023098"/>
    </source>
</evidence>
<reference evidence="12 13" key="1">
    <citation type="submission" date="2018-06" db="EMBL/GenBank/DDBJ databases">
        <title>Complete Genomes of Monosporascus.</title>
        <authorList>
            <person name="Robinson A.J."/>
            <person name="Natvig D.O."/>
        </authorList>
    </citation>
    <scope>NUCLEOTIDE SEQUENCE [LARGE SCALE GENOMIC DNA]</scope>
    <source>
        <strain evidence="12 13">CBS 609.92</strain>
    </source>
</reference>
<evidence type="ECO:0000256" key="3">
    <source>
        <dbReference type="ARBA" id="ARBA00022729"/>
    </source>
</evidence>
<evidence type="ECO:0000256" key="5">
    <source>
        <dbReference type="ARBA" id="ARBA00022963"/>
    </source>
</evidence>
<accession>A0ABY0GXL5</accession>
<comment type="caution">
    <text evidence="12">The sequence shown here is derived from an EMBL/GenBank/DDBJ whole genome shotgun (WGS) entry which is preliminary data.</text>
</comment>
<keyword evidence="4 8" id="KW-0378">Hydrolase</keyword>
<dbReference type="PANTHER" id="PTHR10728">
    <property type="entry name" value="CYTOSOLIC PHOSPHOLIPASE A2"/>
    <property type="match status" value="1"/>
</dbReference>
<evidence type="ECO:0000313" key="12">
    <source>
        <dbReference type="EMBL" id="RYO79238.1"/>
    </source>
</evidence>
<feature type="region of interest" description="Disordered" evidence="10">
    <location>
        <begin position="262"/>
        <end position="294"/>
    </location>
</feature>
<comment type="similarity">
    <text evidence="1 9">Belongs to the lysophospholipase family.</text>
</comment>
<gene>
    <name evidence="12" type="ORF">DL762_008268</name>
</gene>
<evidence type="ECO:0000256" key="4">
    <source>
        <dbReference type="ARBA" id="ARBA00022801"/>
    </source>
</evidence>
<keyword evidence="13" id="KW-1185">Reference proteome</keyword>
<keyword evidence="6 8" id="KW-0443">Lipid metabolism</keyword>
<evidence type="ECO:0000256" key="9">
    <source>
        <dbReference type="RuleBase" id="RU362103"/>
    </source>
</evidence>
<evidence type="ECO:0000256" key="7">
    <source>
        <dbReference type="ARBA" id="ARBA00023180"/>
    </source>
</evidence>
<dbReference type="EC" id="3.1.1.5" evidence="2 9"/>
<name>A0ABY0GXL5_9PEZI</name>
<dbReference type="Pfam" id="PF01735">
    <property type="entry name" value="PLA2_B"/>
    <property type="match status" value="2"/>
</dbReference>
<evidence type="ECO:0000256" key="1">
    <source>
        <dbReference type="ARBA" id="ARBA00008780"/>
    </source>
</evidence>
<dbReference type="InterPro" id="IPR016035">
    <property type="entry name" value="Acyl_Trfase/lysoPLipase"/>
</dbReference>
<dbReference type="InterPro" id="IPR002642">
    <property type="entry name" value="LysoPLipase_cat_dom"/>
</dbReference>
<sequence length="294" mass="32039">MLNGAGFLAAADSRIEGSLDAGGLLQVNTYLGGLSEGGWLVGSIFANNFSTVINLRDGDENSNTWELSNSVFEKPAKPKGIGILNTVEYWKDPNRKINVIFAVNSSANTNNNWPNGTAFRATAKRSREEVIANGTAFSAVPDAKTFINLGLNRKPTFFGCDTSEFEAGHIPPLIVYIPNTPYTYNSNYKAHSSDTATSYTGGPTFPTETSAAPFPGFSSVGDQYSPDIVDGMLYWPDMPSIQGHSAIGWHRTKSIRRNTASDFFQGSRPHNPPDQTRYPPLLTQQDLQRNATMV</sequence>